<gene>
    <name evidence="5" type="ORF">EV664_10521</name>
</gene>
<dbReference type="InterPro" id="IPR050204">
    <property type="entry name" value="AraC_XylS_family_regulators"/>
</dbReference>
<name>A0A4R6FQ43_9SPHN</name>
<dbReference type="Pfam" id="PF12833">
    <property type="entry name" value="HTH_18"/>
    <property type="match status" value="1"/>
</dbReference>
<dbReference type="SMART" id="SM00342">
    <property type="entry name" value="HTH_ARAC"/>
    <property type="match status" value="1"/>
</dbReference>
<dbReference type="Gene3D" id="1.10.10.60">
    <property type="entry name" value="Homeodomain-like"/>
    <property type="match status" value="2"/>
</dbReference>
<evidence type="ECO:0000256" key="2">
    <source>
        <dbReference type="ARBA" id="ARBA00023125"/>
    </source>
</evidence>
<comment type="caution">
    <text evidence="5">The sequence shown here is derived from an EMBL/GenBank/DDBJ whole genome shotgun (WGS) entry which is preliminary data.</text>
</comment>
<reference evidence="5 6" key="1">
    <citation type="submission" date="2019-03" db="EMBL/GenBank/DDBJ databases">
        <title>Genomic Encyclopedia of Type Strains, Phase IV (KMG-IV): sequencing the most valuable type-strain genomes for metagenomic binning, comparative biology and taxonomic classification.</title>
        <authorList>
            <person name="Goeker M."/>
        </authorList>
    </citation>
    <scope>NUCLEOTIDE SEQUENCE [LARGE SCALE GENOMIC DNA]</scope>
    <source>
        <strain evidence="5 6">DSM 25059</strain>
    </source>
</reference>
<evidence type="ECO:0000259" key="4">
    <source>
        <dbReference type="PROSITE" id="PS01124"/>
    </source>
</evidence>
<feature type="domain" description="HTH araC/xylS-type" evidence="4">
    <location>
        <begin position="209"/>
        <end position="305"/>
    </location>
</feature>
<dbReference type="SUPFAM" id="SSF46689">
    <property type="entry name" value="Homeodomain-like"/>
    <property type="match status" value="2"/>
</dbReference>
<dbReference type="Proteomes" id="UP000295493">
    <property type="component" value="Unassembled WGS sequence"/>
</dbReference>
<proteinExistence type="predicted"/>
<evidence type="ECO:0000313" key="5">
    <source>
        <dbReference type="EMBL" id="TDN82825.1"/>
    </source>
</evidence>
<dbReference type="PROSITE" id="PS01124">
    <property type="entry name" value="HTH_ARAC_FAMILY_2"/>
    <property type="match status" value="1"/>
</dbReference>
<evidence type="ECO:0000313" key="6">
    <source>
        <dbReference type="Proteomes" id="UP000295493"/>
    </source>
</evidence>
<dbReference type="PANTHER" id="PTHR46796:SF7">
    <property type="entry name" value="ARAC FAMILY TRANSCRIPTIONAL REGULATOR"/>
    <property type="match status" value="1"/>
</dbReference>
<protein>
    <submittedName>
        <fullName evidence="5">AraC family transcriptional regulator</fullName>
    </submittedName>
</protein>
<accession>A0A4R6FQ43</accession>
<dbReference type="AlphaFoldDB" id="A0A4R6FQ43"/>
<dbReference type="Pfam" id="PF12852">
    <property type="entry name" value="Cupin_6"/>
    <property type="match status" value="1"/>
</dbReference>
<dbReference type="InterPro" id="IPR009057">
    <property type="entry name" value="Homeodomain-like_sf"/>
</dbReference>
<dbReference type="PANTHER" id="PTHR46796">
    <property type="entry name" value="HTH-TYPE TRANSCRIPTIONAL ACTIVATOR RHAS-RELATED"/>
    <property type="match status" value="1"/>
</dbReference>
<dbReference type="RefSeq" id="WP_133495384.1">
    <property type="nucleotide sequence ID" value="NZ_BMLU01000005.1"/>
</dbReference>
<evidence type="ECO:0000256" key="3">
    <source>
        <dbReference type="ARBA" id="ARBA00023163"/>
    </source>
</evidence>
<keyword evidence="2" id="KW-0238">DNA-binding</keyword>
<keyword evidence="3" id="KW-0804">Transcription</keyword>
<dbReference type="InterPro" id="IPR032783">
    <property type="entry name" value="AraC_lig"/>
</dbReference>
<keyword evidence="1" id="KW-0805">Transcription regulation</keyword>
<dbReference type="GO" id="GO:0003700">
    <property type="term" value="F:DNA-binding transcription factor activity"/>
    <property type="evidence" value="ECO:0007669"/>
    <property type="project" value="InterPro"/>
</dbReference>
<keyword evidence="6" id="KW-1185">Reference proteome</keyword>
<evidence type="ECO:0000256" key="1">
    <source>
        <dbReference type="ARBA" id="ARBA00023015"/>
    </source>
</evidence>
<dbReference type="GO" id="GO:0043565">
    <property type="term" value="F:sequence-specific DNA binding"/>
    <property type="evidence" value="ECO:0007669"/>
    <property type="project" value="InterPro"/>
</dbReference>
<dbReference type="InterPro" id="IPR018060">
    <property type="entry name" value="HTH_AraC"/>
</dbReference>
<dbReference type="EMBL" id="SNWD01000005">
    <property type="protein sequence ID" value="TDN82825.1"/>
    <property type="molecule type" value="Genomic_DNA"/>
</dbReference>
<dbReference type="OrthoDB" id="9802263at2"/>
<sequence>MILSSSSKVAVDPLSDALIAFGSGSVQATRLEAAGDWSLGFASRNRLKFIGVIRGKCCLVFPDHDPEWLEEGDVALIGRTDYIVASDPSLEPAHGAPLYAASDEDTLRLGGDDVLVIGSSVGLDDAGAGFVLDALPSFYRIAQGFGEAETISRLLAFVDREARIDRPGSRLVAMRLAELLLIEGVRAFIATEGALCAGWIGALGDKQVGAALTLIHAHPERQWTVPGLAAEVGLSRSGFSERFSRRVGRPPLDYLRQWRMMLARRLLAQNELSADQVARRVGYSSQSAFGFAYKRTFGSSPKRSA</sequence>
<organism evidence="5 6">
    <name type="scientific">Stakelama pacifica</name>
    <dbReference type="NCBI Taxonomy" id="517720"/>
    <lineage>
        <taxon>Bacteria</taxon>
        <taxon>Pseudomonadati</taxon>
        <taxon>Pseudomonadota</taxon>
        <taxon>Alphaproteobacteria</taxon>
        <taxon>Sphingomonadales</taxon>
        <taxon>Sphingomonadaceae</taxon>
        <taxon>Stakelama</taxon>
    </lineage>
</organism>